<gene>
    <name evidence="1" type="ORF">CTT34_10315</name>
</gene>
<dbReference type="EMBL" id="CP024621">
    <property type="protein sequence ID" value="QHD50055.1"/>
    <property type="molecule type" value="Genomic_DNA"/>
</dbReference>
<dbReference type="AlphaFoldDB" id="A0A857GLG9"/>
<dbReference type="RefSeq" id="WP_159342365.1">
    <property type="nucleotide sequence ID" value="NZ_CP024621.1"/>
</dbReference>
<evidence type="ECO:0000313" key="1">
    <source>
        <dbReference type="EMBL" id="QHD50055.1"/>
    </source>
</evidence>
<sequence>MANPTFEGIRLAIERRLASWDGAPVEYDGAQQSPALKAAIEAKQSWVRCTIQHGDSFAPYKGASTRRSPDRLDPVPSLYAGTTRVLGLPPCSQTHLPEHFQFYRDAGLELLTASVQRVGPENGWYMYLVSLPWRAG</sequence>
<dbReference type="Proteomes" id="UP000463949">
    <property type="component" value="Chromosome"/>
</dbReference>
<name>A0A857GLG9_9GAMM</name>
<reference evidence="1 2" key="1">
    <citation type="submission" date="2017-10" db="EMBL/GenBank/DDBJ databases">
        <title>Coral associated bacteria.</title>
        <authorList>
            <person name="Wang X."/>
        </authorList>
    </citation>
    <scope>NUCLEOTIDE SEQUENCE [LARGE SCALE GENOMIC DNA]</scope>
    <source>
        <strain evidence="1 2">SCSIO 43005</strain>
    </source>
</reference>
<protein>
    <submittedName>
        <fullName evidence="1">Uncharacterized protein</fullName>
    </submittedName>
</protein>
<evidence type="ECO:0000313" key="2">
    <source>
        <dbReference type="Proteomes" id="UP000463949"/>
    </source>
</evidence>
<accession>A0A857GLG9</accession>
<organism evidence="1 2">
    <name type="scientific">Vreelandella aquamarina</name>
    <dbReference type="NCBI Taxonomy" id="77097"/>
    <lineage>
        <taxon>Bacteria</taxon>
        <taxon>Pseudomonadati</taxon>
        <taxon>Pseudomonadota</taxon>
        <taxon>Gammaproteobacteria</taxon>
        <taxon>Oceanospirillales</taxon>
        <taxon>Halomonadaceae</taxon>
        <taxon>Vreelandella</taxon>
    </lineage>
</organism>
<proteinExistence type="predicted"/>
<dbReference type="KEGG" id="hmd:CTT34_10315"/>